<protein>
    <submittedName>
        <fullName evidence="10">EamA family transporter RarD</fullName>
    </submittedName>
</protein>
<feature type="transmembrane region" description="Helical" evidence="8">
    <location>
        <begin position="183"/>
        <end position="201"/>
    </location>
</feature>
<comment type="similarity">
    <text evidence="2">Belongs to the EamA transporter family.</text>
</comment>
<feature type="transmembrane region" description="Helical" evidence="8">
    <location>
        <begin position="80"/>
        <end position="101"/>
    </location>
</feature>
<organism evidence="10 11">
    <name type="scientific">Geomobilimonas luticola</name>
    <dbReference type="NCBI Taxonomy" id="1114878"/>
    <lineage>
        <taxon>Bacteria</taxon>
        <taxon>Pseudomonadati</taxon>
        <taxon>Thermodesulfobacteriota</taxon>
        <taxon>Desulfuromonadia</taxon>
        <taxon>Geobacterales</taxon>
        <taxon>Geobacteraceae</taxon>
        <taxon>Geomobilimonas</taxon>
    </lineage>
</organism>
<evidence type="ECO:0000256" key="5">
    <source>
        <dbReference type="ARBA" id="ARBA00022692"/>
    </source>
</evidence>
<dbReference type="SUPFAM" id="SSF103481">
    <property type="entry name" value="Multidrug resistance efflux transporter EmrE"/>
    <property type="match status" value="2"/>
</dbReference>
<feature type="transmembrane region" description="Helical" evidence="8">
    <location>
        <begin position="157"/>
        <end position="174"/>
    </location>
</feature>
<evidence type="ECO:0000256" key="8">
    <source>
        <dbReference type="SAM" id="Phobius"/>
    </source>
</evidence>
<evidence type="ECO:0000256" key="1">
    <source>
        <dbReference type="ARBA" id="ARBA00004651"/>
    </source>
</evidence>
<feature type="transmembrane region" description="Helical" evidence="8">
    <location>
        <begin position="275"/>
        <end position="295"/>
    </location>
</feature>
<feature type="transmembrane region" description="Helical" evidence="8">
    <location>
        <begin position="107"/>
        <end position="128"/>
    </location>
</feature>
<keyword evidence="5 8" id="KW-0812">Transmembrane</keyword>
<accession>A0ABS5S9E2</accession>
<feature type="domain" description="EamA" evidence="9">
    <location>
        <begin position="16"/>
        <end position="151"/>
    </location>
</feature>
<evidence type="ECO:0000313" key="11">
    <source>
        <dbReference type="Proteomes" id="UP000756860"/>
    </source>
</evidence>
<dbReference type="InterPro" id="IPR004626">
    <property type="entry name" value="RarD"/>
</dbReference>
<keyword evidence="4" id="KW-1003">Cell membrane</keyword>
<keyword evidence="7 8" id="KW-0472">Membrane</keyword>
<dbReference type="InterPro" id="IPR037185">
    <property type="entry name" value="EmrE-like"/>
</dbReference>
<dbReference type="Proteomes" id="UP000756860">
    <property type="component" value="Unassembled WGS sequence"/>
</dbReference>
<name>A0ABS5S9E2_9BACT</name>
<dbReference type="PANTHER" id="PTHR22911:SF137">
    <property type="entry name" value="SOLUTE CARRIER FAMILY 35 MEMBER G2-RELATED"/>
    <property type="match status" value="1"/>
</dbReference>
<gene>
    <name evidence="10" type="primary">rarD</name>
    <name evidence="10" type="ORF">KI810_02925</name>
</gene>
<evidence type="ECO:0000256" key="4">
    <source>
        <dbReference type="ARBA" id="ARBA00022475"/>
    </source>
</evidence>
<feature type="transmembrane region" description="Helical" evidence="8">
    <location>
        <begin position="12"/>
        <end position="30"/>
    </location>
</feature>
<dbReference type="EMBL" id="JAHCVK010000001">
    <property type="protein sequence ID" value="MBT0651994.1"/>
    <property type="molecule type" value="Genomic_DNA"/>
</dbReference>
<evidence type="ECO:0000256" key="7">
    <source>
        <dbReference type="ARBA" id="ARBA00023136"/>
    </source>
</evidence>
<comment type="caution">
    <text evidence="10">The sequence shown here is derived from an EMBL/GenBank/DDBJ whole genome shotgun (WGS) entry which is preliminary data.</text>
</comment>
<feature type="transmembrane region" description="Helical" evidence="8">
    <location>
        <begin position="251"/>
        <end position="269"/>
    </location>
</feature>
<evidence type="ECO:0000256" key="3">
    <source>
        <dbReference type="ARBA" id="ARBA00022448"/>
    </source>
</evidence>
<evidence type="ECO:0000256" key="6">
    <source>
        <dbReference type="ARBA" id="ARBA00022989"/>
    </source>
</evidence>
<sequence>MTSTPAASEAAATRQGVLCGLAAYLVWGFFPVYFRAVKHVPPLEVVSHRIVWSMLFLMLLVTVTRRWGEVGGAVRTSRTILTLCGTTLLIAANWLIFIFAIERGEVLQSSLGYFMTPLVNVFLGFALLGERLRRWQIVSLVLAAAGVLVLALRVGQIPWIALVLAVTFGLYGLLRKTVAVDSLVGLSIETFLAGPVALVFLGWLDVTGKGAFLAGSLHDNIILPLAGVVTAVPLLWFTAAARRLRLATMGFLQYITPSIQFILAVWAFGERFTPTHLTAFGCIWGGLALYSWSAIVTARRVAAQVAPGHNQ</sequence>
<reference evidence="10 11" key="1">
    <citation type="submission" date="2021-05" db="EMBL/GenBank/DDBJ databases">
        <title>The draft genome of Geobacter luticola JCM 17780.</title>
        <authorList>
            <person name="Xu Z."/>
            <person name="Masuda Y."/>
            <person name="Itoh H."/>
            <person name="Senoo K."/>
        </authorList>
    </citation>
    <scope>NUCLEOTIDE SEQUENCE [LARGE SCALE GENOMIC DNA]</scope>
    <source>
        <strain evidence="10 11">JCM 17780</strain>
    </source>
</reference>
<evidence type="ECO:0000313" key="10">
    <source>
        <dbReference type="EMBL" id="MBT0651994.1"/>
    </source>
</evidence>
<keyword evidence="11" id="KW-1185">Reference proteome</keyword>
<evidence type="ECO:0000259" key="9">
    <source>
        <dbReference type="Pfam" id="PF00892"/>
    </source>
</evidence>
<keyword evidence="6 8" id="KW-1133">Transmembrane helix</keyword>
<dbReference type="InterPro" id="IPR000620">
    <property type="entry name" value="EamA_dom"/>
</dbReference>
<comment type="subcellular location">
    <subcellularLocation>
        <location evidence="1">Cell membrane</location>
        <topology evidence="1">Multi-pass membrane protein</topology>
    </subcellularLocation>
</comment>
<dbReference type="Pfam" id="PF00892">
    <property type="entry name" value="EamA"/>
    <property type="match status" value="1"/>
</dbReference>
<feature type="transmembrane region" description="Helical" evidence="8">
    <location>
        <begin position="221"/>
        <end position="239"/>
    </location>
</feature>
<feature type="transmembrane region" description="Helical" evidence="8">
    <location>
        <begin position="50"/>
        <end position="68"/>
    </location>
</feature>
<dbReference type="NCBIfam" id="TIGR00688">
    <property type="entry name" value="rarD"/>
    <property type="match status" value="1"/>
</dbReference>
<dbReference type="PANTHER" id="PTHR22911">
    <property type="entry name" value="ACYL-MALONYL CONDENSING ENZYME-RELATED"/>
    <property type="match status" value="1"/>
</dbReference>
<keyword evidence="3" id="KW-0813">Transport</keyword>
<feature type="transmembrane region" description="Helical" evidence="8">
    <location>
        <begin position="135"/>
        <end position="151"/>
    </location>
</feature>
<evidence type="ECO:0000256" key="2">
    <source>
        <dbReference type="ARBA" id="ARBA00007362"/>
    </source>
</evidence>
<proteinExistence type="inferred from homology"/>